<dbReference type="SUPFAM" id="SSF48371">
    <property type="entry name" value="ARM repeat"/>
    <property type="match status" value="1"/>
</dbReference>
<organism evidence="1 2">
    <name type="scientific">Roridomyces roridus</name>
    <dbReference type="NCBI Taxonomy" id="1738132"/>
    <lineage>
        <taxon>Eukaryota</taxon>
        <taxon>Fungi</taxon>
        <taxon>Dikarya</taxon>
        <taxon>Basidiomycota</taxon>
        <taxon>Agaricomycotina</taxon>
        <taxon>Agaricomycetes</taxon>
        <taxon>Agaricomycetidae</taxon>
        <taxon>Agaricales</taxon>
        <taxon>Marasmiineae</taxon>
        <taxon>Mycenaceae</taxon>
        <taxon>Roridomyces</taxon>
    </lineage>
</organism>
<evidence type="ECO:0000313" key="1">
    <source>
        <dbReference type="EMBL" id="KAJ7626899.1"/>
    </source>
</evidence>
<protein>
    <submittedName>
        <fullName evidence="1">Uncharacterized protein</fullName>
    </submittedName>
</protein>
<comment type="caution">
    <text evidence="1">The sequence shown here is derived from an EMBL/GenBank/DDBJ whole genome shotgun (WGS) entry which is preliminary data.</text>
</comment>
<gene>
    <name evidence="1" type="ORF">FB45DRAFT_56085</name>
</gene>
<dbReference type="InterPro" id="IPR011989">
    <property type="entry name" value="ARM-like"/>
</dbReference>
<proteinExistence type="predicted"/>
<dbReference type="Proteomes" id="UP001221142">
    <property type="component" value="Unassembled WGS sequence"/>
</dbReference>
<evidence type="ECO:0000313" key="2">
    <source>
        <dbReference type="Proteomes" id="UP001221142"/>
    </source>
</evidence>
<reference evidence="1" key="1">
    <citation type="submission" date="2023-03" db="EMBL/GenBank/DDBJ databases">
        <title>Massive genome expansion in bonnet fungi (Mycena s.s.) driven by repeated elements and novel gene families across ecological guilds.</title>
        <authorList>
            <consortium name="Lawrence Berkeley National Laboratory"/>
            <person name="Harder C.B."/>
            <person name="Miyauchi S."/>
            <person name="Viragh M."/>
            <person name="Kuo A."/>
            <person name="Thoen E."/>
            <person name="Andreopoulos B."/>
            <person name="Lu D."/>
            <person name="Skrede I."/>
            <person name="Drula E."/>
            <person name="Henrissat B."/>
            <person name="Morin E."/>
            <person name="Kohler A."/>
            <person name="Barry K."/>
            <person name="LaButti K."/>
            <person name="Morin E."/>
            <person name="Salamov A."/>
            <person name="Lipzen A."/>
            <person name="Mereny Z."/>
            <person name="Hegedus B."/>
            <person name="Baldrian P."/>
            <person name="Stursova M."/>
            <person name="Weitz H."/>
            <person name="Taylor A."/>
            <person name="Grigoriev I.V."/>
            <person name="Nagy L.G."/>
            <person name="Martin F."/>
            <person name="Kauserud H."/>
        </authorList>
    </citation>
    <scope>NUCLEOTIDE SEQUENCE</scope>
    <source>
        <strain evidence="1">9284</strain>
    </source>
</reference>
<dbReference type="Gene3D" id="1.25.10.10">
    <property type="entry name" value="Leucine-rich Repeat Variant"/>
    <property type="match status" value="1"/>
</dbReference>
<sequence>MSSGDGPNILGTLLQSSNPSIRSQTCQFIGDLIQHKEYNAELALQKIPLLKLLDLLRDEDENVIAQATDALAQAIQRPEFAASIVAVAADQNTVLQLCNTLAQKHHSSSASALLRAIPIEDWLSDLQEVHISSSVTMLKLFLSRNMGPALMDVTIMELLRLSQHPTGPVIILEANILRNIPDLISRLPYLCTGDHSGVVWVFEGRQGRRRQESGVCLE</sequence>
<dbReference type="InterPro" id="IPR016024">
    <property type="entry name" value="ARM-type_fold"/>
</dbReference>
<name>A0AAD7FIW4_9AGAR</name>
<keyword evidence="2" id="KW-1185">Reference proteome</keyword>
<dbReference type="AlphaFoldDB" id="A0AAD7FIW4"/>
<accession>A0AAD7FIW4</accession>
<dbReference type="EMBL" id="JARKIF010000011">
    <property type="protein sequence ID" value="KAJ7626899.1"/>
    <property type="molecule type" value="Genomic_DNA"/>
</dbReference>